<protein>
    <submittedName>
        <fullName evidence="3">DNA-binding protein</fullName>
    </submittedName>
</protein>
<dbReference type="eggNOG" id="COG1502">
    <property type="taxonomic scope" value="Bacteria"/>
</dbReference>
<organism evidence="3 4">
    <name type="scientific">Niabella soli DSM 19437</name>
    <dbReference type="NCBI Taxonomy" id="929713"/>
    <lineage>
        <taxon>Bacteria</taxon>
        <taxon>Pseudomonadati</taxon>
        <taxon>Bacteroidota</taxon>
        <taxon>Chitinophagia</taxon>
        <taxon>Chitinophagales</taxon>
        <taxon>Chitinophagaceae</taxon>
        <taxon>Niabella</taxon>
    </lineage>
</organism>
<evidence type="ECO:0000259" key="2">
    <source>
        <dbReference type="Pfam" id="PF10543"/>
    </source>
</evidence>
<evidence type="ECO:0000313" key="3">
    <source>
        <dbReference type="EMBL" id="AHF14697.1"/>
    </source>
</evidence>
<keyword evidence="4" id="KW-1185">Reference proteome</keyword>
<dbReference type="HOGENOM" id="CLU_055403_2_0_10"/>
<dbReference type="KEGG" id="nso:NIASO_04815"/>
<accession>W0EVA8</accession>
<dbReference type="RefSeq" id="WP_008583142.1">
    <property type="nucleotide sequence ID" value="NZ_CP007035.1"/>
</dbReference>
<dbReference type="Proteomes" id="UP000003586">
    <property type="component" value="Chromosome"/>
</dbReference>
<reference evidence="3 4" key="1">
    <citation type="submission" date="2013-12" db="EMBL/GenBank/DDBJ databases">
        <authorList>
            <consortium name="DOE Joint Genome Institute"/>
            <person name="Eisen J."/>
            <person name="Huntemann M."/>
            <person name="Han J."/>
            <person name="Chen A."/>
            <person name="Kyrpides N."/>
            <person name="Mavromatis K."/>
            <person name="Markowitz V."/>
            <person name="Palaniappan K."/>
            <person name="Ivanova N."/>
            <person name="Schaumberg A."/>
            <person name="Pati A."/>
            <person name="Liolios K."/>
            <person name="Nordberg H.P."/>
            <person name="Cantor M.N."/>
            <person name="Hua S.X."/>
            <person name="Woyke T."/>
        </authorList>
    </citation>
    <scope>NUCLEOTIDE SEQUENCE [LARGE SCALE GENOMIC DNA]</scope>
    <source>
        <strain evidence="4">DSM 19437</strain>
    </source>
</reference>
<dbReference type="Pfam" id="PF10543">
    <property type="entry name" value="ORF6N"/>
    <property type="match status" value="1"/>
</dbReference>
<evidence type="ECO:0000256" key="1">
    <source>
        <dbReference type="SAM" id="Coils"/>
    </source>
</evidence>
<name>W0EVA8_9BACT</name>
<gene>
    <name evidence="3" type="ORF">NIASO_04815</name>
</gene>
<dbReference type="EMBL" id="CP007035">
    <property type="protein sequence ID" value="AHF14697.1"/>
    <property type="molecule type" value="Genomic_DNA"/>
</dbReference>
<keyword evidence="1" id="KW-0175">Coiled coil</keyword>
<dbReference type="GO" id="GO:0003677">
    <property type="term" value="F:DNA binding"/>
    <property type="evidence" value="ECO:0007669"/>
    <property type="project" value="UniProtKB-KW"/>
</dbReference>
<sequence>MAKADLQMLVAEQKILNRIYVIRGQKIMLDRDLAEMYGVETRRLNEQVKRNSKRFPKDFMFALTQKELDNLMSQIATSSLAANWGGIRKLPNAFTEQGVAMLSSVLNSDTAIEVNIRIIRVFTKLKEYTLTHSEILRQLAQLEKEVKGNSRNIENIFVVLKELIEKQSRPLSRNKIGFKQNIE</sequence>
<dbReference type="STRING" id="929713.NIASO_04815"/>
<evidence type="ECO:0000313" key="4">
    <source>
        <dbReference type="Proteomes" id="UP000003586"/>
    </source>
</evidence>
<keyword evidence="3" id="KW-0238">DNA-binding</keyword>
<feature type="coiled-coil region" evidence="1">
    <location>
        <begin position="125"/>
        <end position="152"/>
    </location>
</feature>
<dbReference type="OrthoDB" id="9816206at2"/>
<dbReference type="InterPro" id="IPR018873">
    <property type="entry name" value="KilA-N_DNA-bd_domain"/>
</dbReference>
<proteinExistence type="predicted"/>
<feature type="domain" description="KilA-N DNA-binding" evidence="2">
    <location>
        <begin position="17"/>
        <end position="105"/>
    </location>
</feature>
<dbReference type="AlphaFoldDB" id="W0EVA8"/>